<keyword evidence="1" id="KW-0472">Membrane</keyword>
<keyword evidence="1" id="KW-0812">Transmembrane</keyword>
<accession>A0AAN9FCD0</accession>
<evidence type="ECO:0000256" key="1">
    <source>
        <dbReference type="SAM" id="Phobius"/>
    </source>
</evidence>
<reference evidence="2 3" key="1">
    <citation type="submission" date="2024-01" db="EMBL/GenBank/DDBJ databases">
        <title>The genomes of 5 underutilized Papilionoideae crops provide insights into root nodulation and disease resistanc.</title>
        <authorList>
            <person name="Yuan L."/>
        </authorList>
    </citation>
    <scope>NUCLEOTIDE SEQUENCE [LARGE SCALE GENOMIC DNA]</scope>
    <source>
        <strain evidence="2">ZHUSHIDOU_FW_LH</strain>
        <tissue evidence="2">Leaf</tissue>
    </source>
</reference>
<keyword evidence="3" id="KW-1185">Reference proteome</keyword>
<dbReference type="PANTHER" id="PTHR33287">
    <property type="entry name" value="OS03G0453550 PROTEIN"/>
    <property type="match status" value="1"/>
</dbReference>
<dbReference type="Proteomes" id="UP001372338">
    <property type="component" value="Unassembled WGS sequence"/>
</dbReference>
<dbReference type="AlphaFoldDB" id="A0AAN9FCD0"/>
<name>A0AAN9FCD0_CROPI</name>
<sequence>MMANNNLESLILEREKYLQTQQSIAFSLANYYFVFQGVILTIVLNHSLKCSHRWLLFTVSLIAALLNLMALFVILLDYTRKLEGQDINRDQASDNLAEAITEAHQPPNLQPPHVQQHPKPYKVDLPTKVKRYFLLVSCMALLLGFAVVTLIAIWHFPCADD</sequence>
<gene>
    <name evidence="2" type="ORF">RIF29_13894</name>
</gene>
<protein>
    <submittedName>
        <fullName evidence="2">Uncharacterized protein</fullName>
    </submittedName>
</protein>
<keyword evidence="1" id="KW-1133">Transmembrane helix</keyword>
<dbReference type="EMBL" id="JAYWIO010000003">
    <property type="protein sequence ID" value="KAK7272854.1"/>
    <property type="molecule type" value="Genomic_DNA"/>
</dbReference>
<comment type="caution">
    <text evidence="2">The sequence shown here is derived from an EMBL/GenBank/DDBJ whole genome shotgun (WGS) entry which is preliminary data.</text>
</comment>
<organism evidence="2 3">
    <name type="scientific">Crotalaria pallida</name>
    <name type="common">Smooth rattlebox</name>
    <name type="synonym">Crotalaria striata</name>
    <dbReference type="NCBI Taxonomy" id="3830"/>
    <lineage>
        <taxon>Eukaryota</taxon>
        <taxon>Viridiplantae</taxon>
        <taxon>Streptophyta</taxon>
        <taxon>Embryophyta</taxon>
        <taxon>Tracheophyta</taxon>
        <taxon>Spermatophyta</taxon>
        <taxon>Magnoliopsida</taxon>
        <taxon>eudicotyledons</taxon>
        <taxon>Gunneridae</taxon>
        <taxon>Pentapetalae</taxon>
        <taxon>rosids</taxon>
        <taxon>fabids</taxon>
        <taxon>Fabales</taxon>
        <taxon>Fabaceae</taxon>
        <taxon>Papilionoideae</taxon>
        <taxon>50 kb inversion clade</taxon>
        <taxon>genistoids sensu lato</taxon>
        <taxon>core genistoids</taxon>
        <taxon>Crotalarieae</taxon>
        <taxon>Crotalaria</taxon>
    </lineage>
</organism>
<feature type="transmembrane region" description="Helical" evidence="1">
    <location>
        <begin position="54"/>
        <end position="76"/>
    </location>
</feature>
<feature type="transmembrane region" description="Helical" evidence="1">
    <location>
        <begin position="24"/>
        <end position="48"/>
    </location>
</feature>
<proteinExistence type="predicted"/>
<evidence type="ECO:0000313" key="2">
    <source>
        <dbReference type="EMBL" id="KAK7272854.1"/>
    </source>
</evidence>
<dbReference type="PANTHER" id="PTHR33287:SF2">
    <property type="entry name" value="TRANSMEMBRANE PROTEIN"/>
    <property type="match status" value="1"/>
</dbReference>
<evidence type="ECO:0000313" key="3">
    <source>
        <dbReference type="Proteomes" id="UP001372338"/>
    </source>
</evidence>
<feature type="transmembrane region" description="Helical" evidence="1">
    <location>
        <begin position="132"/>
        <end position="156"/>
    </location>
</feature>